<dbReference type="Proteomes" id="UP001152607">
    <property type="component" value="Unassembled WGS sequence"/>
</dbReference>
<evidence type="ECO:0000256" key="1">
    <source>
        <dbReference type="SAM" id="Phobius"/>
    </source>
</evidence>
<dbReference type="OrthoDB" id="2363873at2759"/>
<accession>A0A9W4XPW0</accession>
<dbReference type="Pfam" id="PF03403">
    <property type="entry name" value="PAF-AH_p_II"/>
    <property type="match status" value="1"/>
</dbReference>
<dbReference type="InterPro" id="IPR029058">
    <property type="entry name" value="AB_hydrolase_fold"/>
</dbReference>
<dbReference type="SUPFAM" id="SSF53474">
    <property type="entry name" value="alpha/beta-Hydrolases"/>
    <property type="match status" value="1"/>
</dbReference>
<evidence type="ECO:0008006" key="4">
    <source>
        <dbReference type="Google" id="ProtNLM"/>
    </source>
</evidence>
<evidence type="ECO:0000313" key="2">
    <source>
        <dbReference type="EMBL" id="CAI6336410.1"/>
    </source>
</evidence>
<dbReference type="Gene3D" id="3.40.50.1820">
    <property type="entry name" value="alpha/beta hydrolase"/>
    <property type="match status" value="1"/>
</dbReference>
<gene>
    <name evidence="2" type="ORF">PDIGIT_LOCUS9509</name>
</gene>
<organism evidence="2 3">
    <name type="scientific">Periconia digitata</name>
    <dbReference type="NCBI Taxonomy" id="1303443"/>
    <lineage>
        <taxon>Eukaryota</taxon>
        <taxon>Fungi</taxon>
        <taxon>Dikarya</taxon>
        <taxon>Ascomycota</taxon>
        <taxon>Pezizomycotina</taxon>
        <taxon>Dothideomycetes</taxon>
        <taxon>Pleosporomycetidae</taxon>
        <taxon>Pleosporales</taxon>
        <taxon>Massarineae</taxon>
        <taxon>Periconiaceae</taxon>
        <taxon>Periconia</taxon>
    </lineage>
</organism>
<feature type="transmembrane region" description="Helical" evidence="1">
    <location>
        <begin position="41"/>
        <end position="66"/>
    </location>
</feature>
<keyword evidence="1" id="KW-1133">Transmembrane helix</keyword>
<name>A0A9W4XPW0_9PLEO</name>
<dbReference type="EMBL" id="CAOQHR010000006">
    <property type="protein sequence ID" value="CAI6336410.1"/>
    <property type="molecule type" value="Genomic_DNA"/>
</dbReference>
<dbReference type="AlphaFoldDB" id="A0A9W4XPW0"/>
<proteinExistence type="predicted"/>
<keyword evidence="1" id="KW-0472">Membrane</keyword>
<reference evidence="2" key="1">
    <citation type="submission" date="2023-01" db="EMBL/GenBank/DDBJ databases">
        <authorList>
            <person name="Van Ghelder C."/>
            <person name="Rancurel C."/>
        </authorList>
    </citation>
    <scope>NUCLEOTIDE SEQUENCE</scope>
    <source>
        <strain evidence="2">CNCM I-4278</strain>
    </source>
</reference>
<keyword evidence="1" id="KW-0812">Transmembrane</keyword>
<evidence type="ECO:0000313" key="3">
    <source>
        <dbReference type="Proteomes" id="UP001152607"/>
    </source>
</evidence>
<sequence length="436" mass="48503">MYVCLRLAITPLWEFLSHRDTLITKLPSTRMVLHSPTRSKFLSTCALTMYATTLLMATMAVLVVLLSPSTATKIPAPKPHGRDRTVAHQRSWVVQTERRDSKLAISLFIPLLEKHCTKYCEHAYMPRDTSKAANAQFFGNENADVFESLTFDSCCAGSTPIETREMKVLVLEPGANVSRMIYNQLARQLASLDIAVVTIDRPHDAPVVEFEDSVGVPSTGNRMIKNEGGLNLDAFSVSKEWNQTLMDAFHSRKNEIHFVLDQISEPGFLEKHFPDFNFTSKLDTSSVHLVGHGFGGGVATYAAALDDRFQWAINLSGSIPTITQDAYNYIAFFGREGYTRKDDPNWQASIKHMAGRFAEWTFESAEQMDYTDLPLVASIAGGNVRAKGTGSIGVWAFHCTSCFLEAYVRDTLQGEGGELTKCLQIPQCSKMRPYSG</sequence>
<keyword evidence="3" id="KW-1185">Reference proteome</keyword>
<protein>
    <recommendedName>
        <fullName evidence="4">1-alkyl-2-acetylglycerophosphocholine esterase</fullName>
    </recommendedName>
</protein>
<comment type="caution">
    <text evidence="2">The sequence shown here is derived from an EMBL/GenBank/DDBJ whole genome shotgun (WGS) entry which is preliminary data.</text>
</comment>